<dbReference type="EMBL" id="JBEDUW010000002">
    <property type="protein sequence ID" value="KAK9942714.1"/>
    <property type="molecule type" value="Genomic_DNA"/>
</dbReference>
<evidence type="ECO:0000313" key="3">
    <source>
        <dbReference type="EMBL" id="KAK9942714.1"/>
    </source>
</evidence>
<keyword evidence="4" id="KW-1185">Reference proteome</keyword>
<dbReference type="Proteomes" id="UP001457282">
    <property type="component" value="Unassembled WGS sequence"/>
</dbReference>
<reference evidence="3 4" key="1">
    <citation type="journal article" date="2023" name="G3 (Bethesda)">
        <title>A chromosome-length genome assembly and annotation of blackberry (Rubus argutus, cv. 'Hillquist').</title>
        <authorList>
            <person name="Bruna T."/>
            <person name="Aryal R."/>
            <person name="Dudchenko O."/>
            <person name="Sargent D.J."/>
            <person name="Mead D."/>
            <person name="Buti M."/>
            <person name="Cavallini A."/>
            <person name="Hytonen T."/>
            <person name="Andres J."/>
            <person name="Pham M."/>
            <person name="Weisz D."/>
            <person name="Mascagni F."/>
            <person name="Usai G."/>
            <person name="Natali L."/>
            <person name="Bassil N."/>
            <person name="Fernandez G.E."/>
            <person name="Lomsadze A."/>
            <person name="Armour M."/>
            <person name="Olukolu B."/>
            <person name="Poorten T."/>
            <person name="Britton C."/>
            <person name="Davik J."/>
            <person name="Ashrafi H."/>
            <person name="Aiden E.L."/>
            <person name="Borodovsky M."/>
            <person name="Worthington M."/>
        </authorList>
    </citation>
    <scope>NUCLEOTIDE SEQUENCE [LARGE SCALE GENOMIC DNA]</scope>
    <source>
        <strain evidence="3">PI 553951</strain>
    </source>
</reference>
<feature type="compositionally biased region" description="Basic and acidic residues" evidence="1">
    <location>
        <begin position="276"/>
        <end position="291"/>
    </location>
</feature>
<evidence type="ECO:0000256" key="1">
    <source>
        <dbReference type="SAM" id="MobiDB-lite"/>
    </source>
</evidence>
<feature type="transmembrane region" description="Helical" evidence="2">
    <location>
        <begin position="48"/>
        <end position="73"/>
    </location>
</feature>
<evidence type="ECO:0000256" key="2">
    <source>
        <dbReference type="SAM" id="Phobius"/>
    </source>
</evidence>
<accession>A0AAW1Y1D8</accession>
<dbReference type="PANTHER" id="PTHR33870">
    <property type="entry name" value="CARDIOMYOPATHY-ASSOCIATED PROTEIN"/>
    <property type="match status" value="1"/>
</dbReference>
<feature type="compositionally biased region" description="Basic and acidic residues" evidence="1">
    <location>
        <begin position="167"/>
        <end position="176"/>
    </location>
</feature>
<feature type="compositionally biased region" description="Acidic residues" evidence="1">
    <location>
        <begin position="260"/>
        <end position="275"/>
    </location>
</feature>
<keyword evidence="2" id="KW-1133">Transmembrane helix</keyword>
<evidence type="ECO:0000313" key="4">
    <source>
        <dbReference type="Proteomes" id="UP001457282"/>
    </source>
</evidence>
<organism evidence="3 4">
    <name type="scientific">Rubus argutus</name>
    <name type="common">Southern blackberry</name>
    <dbReference type="NCBI Taxonomy" id="59490"/>
    <lineage>
        <taxon>Eukaryota</taxon>
        <taxon>Viridiplantae</taxon>
        <taxon>Streptophyta</taxon>
        <taxon>Embryophyta</taxon>
        <taxon>Tracheophyta</taxon>
        <taxon>Spermatophyta</taxon>
        <taxon>Magnoliopsida</taxon>
        <taxon>eudicotyledons</taxon>
        <taxon>Gunneridae</taxon>
        <taxon>Pentapetalae</taxon>
        <taxon>rosids</taxon>
        <taxon>fabids</taxon>
        <taxon>Rosales</taxon>
        <taxon>Rosaceae</taxon>
        <taxon>Rosoideae</taxon>
        <taxon>Rosoideae incertae sedis</taxon>
        <taxon>Rubus</taxon>
    </lineage>
</organism>
<keyword evidence="2" id="KW-0472">Membrane</keyword>
<protein>
    <submittedName>
        <fullName evidence="3">Uncharacterized protein</fullName>
    </submittedName>
</protein>
<sequence length="328" mass="36565">MGFALEIGVEIRKSVTTSMGTCYRSLCNHPFLVAFLLFLTFLHRFFPYVFSTLVTASPVLVCSVILLGTLLIFGQPKLPETESGKKITHDFASLRTWVSGDDTVISERDRSFSIDKFSGKMKDACRYHTQSEKRDLDSKEQENQRIIHKENFWIDSIIRDVEAIEKPASHKGDHSESSMGGGGGDDEASDSGSDRAVSLSPDASIEDILPILDELHPLLDLDAPLPAHMSHDDSGVGSDRSNDVSNVSDDEGAEIRGGEVEEDEIDDNDCNEEEAQDGKEDESKSAIKWTEDDQMNLRDLGNLELERKPMFGESYYKEKSIEKLQFSS</sequence>
<feature type="region of interest" description="Disordered" evidence="1">
    <location>
        <begin position="229"/>
        <end position="293"/>
    </location>
</feature>
<feature type="region of interest" description="Disordered" evidence="1">
    <location>
        <begin position="167"/>
        <end position="199"/>
    </location>
</feature>
<keyword evidence="2" id="KW-0812">Transmembrane</keyword>
<gene>
    <name evidence="3" type="ORF">M0R45_008364</name>
</gene>
<feature type="transmembrane region" description="Helical" evidence="2">
    <location>
        <begin position="21"/>
        <end position="42"/>
    </location>
</feature>
<name>A0AAW1Y1D8_RUBAR</name>
<proteinExistence type="predicted"/>
<dbReference type="AlphaFoldDB" id="A0AAW1Y1D8"/>
<comment type="caution">
    <text evidence="3">The sequence shown here is derived from an EMBL/GenBank/DDBJ whole genome shotgun (WGS) entry which is preliminary data.</text>
</comment>
<dbReference type="PANTHER" id="PTHR33870:SF4">
    <property type="entry name" value="CARDIOMYOPATHY-ASSOCIATED PROTEIN"/>
    <property type="match status" value="1"/>
</dbReference>